<proteinExistence type="predicted"/>
<dbReference type="Proteomes" id="UP000186230">
    <property type="component" value="Chromosome"/>
</dbReference>
<accession>A0A1L7I1L1</accession>
<name>A0A1L7I1L1_9FLAO</name>
<evidence type="ECO:0000313" key="2">
    <source>
        <dbReference type="Proteomes" id="UP000186230"/>
    </source>
</evidence>
<reference evidence="1 2" key="1">
    <citation type="submission" date="2016-07" db="EMBL/GenBank/DDBJ databases">
        <title>Multi-omics approach to identify versatile polysaccharide utilization systems of a marine flavobacterium Gramella flava.</title>
        <authorList>
            <person name="Tang K."/>
        </authorList>
    </citation>
    <scope>NUCLEOTIDE SEQUENCE [LARGE SCALE GENOMIC DNA]</scope>
    <source>
        <strain evidence="1 2">JLT2011</strain>
    </source>
</reference>
<gene>
    <name evidence="1" type="ORF">GRFL_0360</name>
</gene>
<protein>
    <submittedName>
        <fullName evidence="1">Uncharacterized protein</fullName>
    </submittedName>
</protein>
<evidence type="ECO:0000313" key="1">
    <source>
        <dbReference type="EMBL" id="APU67084.1"/>
    </source>
</evidence>
<dbReference type="EMBL" id="CP016359">
    <property type="protein sequence ID" value="APU67084.1"/>
    <property type="molecule type" value="Genomic_DNA"/>
</dbReference>
<dbReference type="KEGG" id="gfl:GRFL_0360"/>
<keyword evidence="2" id="KW-1185">Reference proteome</keyword>
<organism evidence="1 2">
    <name type="scientific">Christiangramia flava JLT2011</name>
    <dbReference type="NCBI Taxonomy" id="1229726"/>
    <lineage>
        <taxon>Bacteria</taxon>
        <taxon>Pseudomonadati</taxon>
        <taxon>Bacteroidota</taxon>
        <taxon>Flavobacteriia</taxon>
        <taxon>Flavobacteriales</taxon>
        <taxon>Flavobacteriaceae</taxon>
        <taxon>Christiangramia</taxon>
    </lineage>
</organism>
<dbReference type="AlphaFoldDB" id="A0A1L7I1L1"/>
<sequence>MLFFLSNLFHFVLFFYYSLKKKKLKANPYLVQLALIPQY</sequence>